<feature type="domain" description="Autotransporter" evidence="1">
    <location>
        <begin position="1"/>
        <end position="184"/>
    </location>
</feature>
<dbReference type="Gene3D" id="2.40.128.130">
    <property type="entry name" value="Autotransporter beta-domain"/>
    <property type="match status" value="1"/>
</dbReference>
<dbReference type="NCBIfam" id="TIGR01414">
    <property type="entry name" value="autotrans_barl"/>
    <property type="match status" value="1"/>
</dbReference>
<accession>A0A212RBS5</accession>
<dbReference type="OrthoDB" id="9804931at2"/>
<dbReference type="PROSITE" id="PS51208">
    <property type="entry name" value="AUTOTRANSPORTER"/>
    <property type="match status" value="1"/>
</dbReference>
<dbReference type="AlphaFoldDB" id="A0A212RBS5"/>
<evidence type="ECO:0000313" key="3">
    <source>
        <dbReference type="Proteomes" id="UP000197065"/>
    </source>
</evidence>
<dbReference type="Pfam" id="PF03797">
    <property type="entry name" value="Autotransporter"/>
    <property type="match status" value="1"/>
</dbReference>
<reference evidence="2 3" key="1">
    <citation type="submission" date="2017-06" db="EMBL/GenBank/DDBJ databases">
        <authorList>
            <person name="Kim H.J."/>
            <person name="Triplett B.A."/>
        </authorList>
    </citation>
    <scope>NUCLEOTIDE SEQUENCE [LARGE SCALE GENOMIC DNA]</scope>
    <source>
        <strain evidence="2 3">B29T1</strain>
    </source>
</reference>
<evidence type="ECO:0000313" key="2">
    <source>
        <dbReference type="EMBL" id="SNB69634.1"/>
    </source>
</evidence>
<dbReference type="InterPro" id="IPR006315">
    <property type="entry name" value="OM_autotransptr_brl_dom"/>
</dbReference>
<organism evidence="2 3">
    <name type="scientific">Arboricoccus pini</name>
    <dbReference type="NCBI Taxonomy" id="1963835"/>
    <lineage>
        <taxon>Bacteria</taxon>
        <taxon>Pseudomonadati</taxon>
        <taxon>Pseudomonadota</taxon>
        <taxon>Alphaproteobacteria</taxon>
        <taxon>Geminicoccales</taxon>
        <taxon>Geminicoccaceae</taxon>
        <taxon>Arboricoccus</taxon>
    </lineage>
</organism>
<gene>
    <name evidence="2" type="ORF">SAMN07250955_10725</name>
</gene>
<dbReference type="SUPFAM" id="SSF103515">
    <property type="entry name" value="Autotransporter"/>
    <property type="match status" value="1"/>
</dbReference>
<dbReference type="EMBL" id="FYEH01000007">
    <property type="protein sequence ID" value="SNB69634.1"/>
    <property type="molecule type" value="Genomic_DNA"/>
</dbReference>
<dbReference type="InterPro" id="IPR005546">
    <property type="entry name" value="Autotransporte_beta"/>
</dbReference>
<sequence length="184" mass="19480">MRSTTRRPDCSSRLYDRQQFAHYYLQLYPSLQYPSAAYATALGPIDLEPFAGLAYVNLSSDGVDESGGSAALRGKGDSADIVFQTLGLRAGHDLVLDTVKLKTGGSLGWRHAYGDTSPEAHLAFAQGSAGYAVQGSPVARDSLVLGAGAALDVLPRLAIGLDYTGELAHDAQDHGLMATVTFKF</sequence>
<protein>
    <submittedName>
        <fullName evidence="2">Outer membrane autotransporter barrel domain-containing protein</fullName>
    </submittedName>
</protein>
<dbReference type="InterPro" id="IPR036709">
    <property type="entry name" value="Autotransporte_beta_dom_sf"/>
</dbReference>
<keyword evidence="3" id="KW-1185">Reference proteome</keyword>
<name>A0A212RBS5_9PROT</name>
<dbReference type="GO" id="GO:0019867">
    <property type="term" value="C:outer membrane"/>
    <property type="evidence" value="ECO:0007669"/>
    <property type="project" value="InterPro"/>
</dbReference>
<proteinExistence type="predicted"/>
<dbReference type="Proteomes" id="UP000197065">
    <property type="component" value="Unassembled WGS sequence"/>
</dbReference>
<evidence type="ECO:0000259" key="1">
    <source>
        <dbReference type="PROSITE" id="PS51208"/>
    </source>
</evidence>